<comment type="subcellular location">
    <subcellularLocation>
        <location evidence="1">Cell membrane</location>
        <topology evidence="1">Multi-pass membrane protein</topology>
    </subcellularLocation>
</comment>
<dbReference type="InterPro" id="IPR002797">
    <property type="entry name" value="Polysacc_synth"/>
</dbReference>
<dbReference type="AlphaFoldDB" id="A0A9D2KX45"/>
<evidence type="ECO:0000313" key="8">
    <source>
        <dbReference type="Proteomes" id="UP000823862"/>
    </source>
</evidence>
<feature type="transmembrane region" description="Helical" evidence="6">
    <location>
        <begin position="304"/>
        <end position="326"/>
    </location>
</feature>
<feature type="transmembrane region" description="Helical" evidence="6">
    <location>
        <begin position="373"/>
        <end position="393"/>
    </location>
</feature>
<evidence type="ECO:0000256" key="6">
    <source>
        <dbReference type="SAM" id="Phobius"/>
    </source>
</evidence>
<comment type="caution">
    <text evidence="7">The sequence shown here is derived from an EMBL/GenBank/DDBJ whole genome shotgun (WGS) entry which is preliminary data.</text>
</comment>
<evidence type="ECO:0000256" key="2">
    <source>
        <dbReference type="ARBA" id="ARBA00022475"/>
    </source>
</evidence>
<keyword evidence="4 6" id="KW-1133">Transmembrane helix</keyword>
<feature type="transmembrane region" description="Helical" evidence="6">
    <location>
        <begin position="87"/>
        <end position="106"/>
    </location>
</feature>
<keyword evidence="2" id="KW-1003">Cell membrane</keyword>
<feature type="transmembrane region" description="Helical" evidence="6">
    <location>
        <begin position="126"/>
        <end position="145"/>
    </location>
</feature>
<dbReference type="PANTHER" id="PTHR30250:SF11">
    <property type="entry name" value="O-ANTIGEN TRANSPORTER-RELATED"/>
    <property type="match status" value="1"/>
</dbReference>
<reference evidence="7" key="2">
    <citation type="submission" date="2021-04" db="EMBL/GenBank/DDBJ databases">
        <authorList>
            <person name="Gilroy R."/>
        </authorList>
    </citation>
    <scope>NUCLEOTIDE SEQUENCE</scope>
    <source>
        <strain evidence="7">ChiHjej12B11-9795</strain>
    </source>
</reference>
<sequence>MSVTKGILSNGVVAVLQKIVRILDQLLLVPFFLSAWGAAYYGEWLTLSIIPSVLAFSDLGFGSAVCNSFVLAYAAGKKQEAANLNKSGLLIISCSVLLGAILTIVLLSLGKNFHMFDKSIIPEDDVILAVTFMIVARLLSFYSQLVEGYFRSARKAALGSLLGSVQSVVNILVGFCVLYLGCGIVGYSVSQFIVSILFISVYFSIGSRLIDLKSYKGKILRSDIKQITTKGLGYMMSPVWQSIFFQGTTLVVRLTLGPASVAVFNTIRTLCRSVNQLYSIINASIFPDLQYEYGRGNMATVHRLFRIAVLFSMITGFVGTLFLIFFGLDLYEFWTQSILTVPQDVWWVFMLGILLNAIWWTSVVTYRMTNQPYHFAIMSTLAACISVGMSYILSKYYGLLGAAIGTLVYDCMMAFYVLPDSCHLLGMKTKELFLYVYEDYSFLKGKFLKRY</sequence>
<dbReference type="EMBL" id="DWZI01000050">
    <property type="protein sequence ID" value="HJA86510.1"/>
    <property type="molecule type" value="Genomic_DNA"/>
</dbReference>
<name>A0A9D2KX45_9BACE</name>
<feature type="transmembrane region" description="Helical" evidence="6">
    <location>
        <begin position="346"/>
        <end position="366"/>
    </location>
</feature>
<reference evidence="7" key="1">
    <citation type="journal article" date="2021" name="PeerJ">
        <title>Extensive microbial diversity within the chicken gut microbiome revealed by metagenomics and culture.</title>
        <authorList>
            <person name="Gilroy R."/>
            <person name="Ravi A."/>
            <person name="Getino M."/>
            <person name="Pursley I."/>
            <person name="Horton D.L."/>
            <person name="Alikhan N.F."/>
            <person name="Baker D."/>
            <person name="Gharbi K."/>
            <person name="Hall N."/>
            <person name="Watson M."/>
            <person name="Adriaenssens E.M."/>
            <person name="Foster-Nyarko E."/>
            <person name="Jarju S."/>
            <person name="Secka A."/>
            <person name="Antonio M."/>
            <person name="Oren A."/>
            <person name="Chaudhuri R.R."/>
            <person name="La Ragione R."/>
            <person name="Hildebrand F."/>
            <person name="Pallen M.J."/>
        </authorList>
    </citation>
    <scope>NUCLEOTIDE SEQUENCE</scope>
    <source>
        <strain evidence="7">ChiHjej12B11-9795</strain>
    </source>
</reference>
<evidence type="ECO:0000256" key="5">
    <source>
        <dbReference type="ARBA" id="ARBA00023136"/>
    </source>
</evidence>
<dbReference type="Proteomes" id="UP000823862">
    <property type="component" value="Unassembled WGS sequence"/>
</dbReference>
<dbReference type="PANTHER" id="PTHR30250">
    <property type="entry name" value="PST FAMILY PREDICTED COLANIC ACID TRANSPORTER"/>
    <property type="match status" value="1"/>
</dbReference>
<evidence type="ECO:0000313" key="7">
    <source>
        <dbReference type="EMBL" id="HJA86510.1"/>
    </source>
</evidence>
<feature type="transmembrane region" description="Helical" evidence="6">
    <location>
        <begin position="192"/>
        <end position="210"/>
    </location>
</feature>
<protein>
    <submittedName>
        <fullName evidence="7">Uncharacterized protein</fullName>
    </submittedName>
</protein>
<feature type="transmembrane region" description="Helical" evidence="6">
    <location>
        <begin position="157"/>
        <end position="180"/>
    </location>
</feature>
<keyword evidence="5 6" id="KW-0472">Membrane</keyword>
<feature type="transmembrane region" description="Helical" evidence="6">
    <location>
        <begin position="399"/>
        <end position="418"/>
    </location>
</feature>
<dbReference type="Pfam" id="PF01943">
    <property type="entry name" value="Polysacc_synt"/>
    <property type="match status" value="1"/>
</dbReference>
<accession>A0A9D2KX45</accession>
<feature type="transmembrane region" description="Helical" evidence="6">
    <location>
        <begin position="54"/>
        <end position="75"/>
    </location>
</feature>
<keyword evidence="3 6" id="KW-0812">Transmembrane</keyword>
<feature type="transmembrane region" description="Helical" evidence="6">
    <location>
        <begin position="26"/>
        <end position="42"/>
    </location>
</feature>
<evidence type="ECO:0000256" key="4">
    <source>
        <dbReference type="ARBA" id="ARBA00022989"/>
    </source>
</evidence>
<evidence type="ECO:0000256" key="1">
    <source>
        <dbReference type="ARBA" id="ARBA00004651"/>
    </source>
</evidence>
<proteinExistence type="predicted"/>
<gene>
    <name evidence="7" type="ORF">H9950_10050</name>
</gene>
<organism evidence="7 8">
    <name type="scientific">Candidatus Bacteroides avicola</name>
    <dbReference type="NCBI Taxonomy" id="2838468"/>
    <lineage>
        <taxon>Bacteria</taxon>
        <taxon>Pseudomonadati</taxon>
        <taxon>Bacteroidota</taxon>
        <taxon>Bacteroidia</taxon>
        <taxon>Bacteroidales</taxon>
        <taxon>Bacteroidaceae</taxon>
        <taxon>Bacteroides</taxon>
    </lineage>
</organism>
<evidence type="ECO:0000256" key="3">
    <source>
        <dbReference type="ARBA" id="ARBA00022692"/>
    </source>
</evidence>
<dbReference type="GO" id="GO:0005886">
    <property type="term" value="C:plasma membrane"/>
    <property type="evidence" value="ECO:0007669"/>
    <property type="project" value="UniProtKB-SubCell"/>
</dbReference>
<dbReference type="InterPro" id="IPR050833">
    <property type="entry name" value="Poly_Biosynth_Transport"/>
</dbReference>